<proteinExistence type="predicted"/>
<comment type="caution">
    <text evidence="2">The sequence shown here is derived from an EMBL/GenBank/DDBJ whole genome shotgun (WGS) entry which is preliminary data.</text>
</comment>
<dbReference type="Proteomes" id="UP000314294">
    <property type="component" value="Unassembled WGS sequence"/>
</dbReference>
<evidence type="ECO:0000313" key="2">
    <source>
        <dbReference type="EMBL" id="TNN27304.1"/>
    </source>
</evidence>
<sequence>MKTLCVAAVVVLSLTSACQAASLACEKLLKPVDKGPDVSYTFITELCILQTETQLNPT</sequence>
<dbReference type="AlphaFoldDB" id="A0A4Z2EFQ6"/>
<evidence type="ECO:0000256" key="1">
    <source>
        <dbReference type="SAM" id="SignalP"/>
    </source>
</evidence>
<keyword evidence="3" id="KW-1185">Reference proteome</keyword>
<feature type="chain" id="PRO_5021349146" evidence="1">
    <location>
        <begin position="21"/>
        <end position="58"/>
    </location>
</feature>
<keyword evidence="1" id="KW-0732">Signal</keyword>
<accession>A0A4Z2EFQ6</accession>
<name>A0A4Z2EFQ6_9TELE</name>
<dbReference type="EMBL" id="SRLO01008514">
    <property type="protein sequence ID" value="TNN27304.1"/>
    <property type="molecule type" value="Genomic_DNA"/>
</dbReference>
<dbReference type="PROSITE" id="PS51257">
    <property type="entry name" value="PROKAR_LIPOPROTEIN"/>
    <property type="match status" value="1"/>
</dbReference>
<reference evidence="2 3" key="1">
    <citation type="submission" date="2019-03" db="EMBL/GenBank/DDBJ databases">
        <title>First draft genome of Liparis tanakae, snailfish: a comprehensive survey of snailfish specific genes.</title>
        <authorList>
            <person name="Kim W."/>
            <person name="Song I."/>
            <person name="Jeong J.-H."/>
            <person name="Kim D."/>
            <person name="Kim S."/>
            <person name="Ryu S."/>
            <person name="Song J.Y."/>
            <person name="Lee S.K."/>
        </authorList>
    </citation>
    <scope>NUCLEOTIDE SEQUENCE [LARGE SCALE GENOMIC DNA]</scope>
    <source>
        <tissue evidence="2">Muscle</tissue>
    </source>
</reference>
<feature type="signal peptide" evidence="1">
    <location>
        <begin position="1"/>
        <end position="20"/>
    </location>
</feature>
<organism evidence="2 3">
    <name type="scientific">Liparis tanakae</name>
    <name type="common">Tanaka's snailfish</name>
    <dbReference type="NCBI Taxonomy" id="230148"/>
    <lineage>
        <taxon>Eukaryota</taxon>
        <taxon>Metazoa</taxon>
        <taxon>Chordata</taxon>
        <taxon>Craniata</taxon>
        <taxon>Vertebrata</taxon>
        <taxon>Euteleostomi</taxon>
        <taxon>Actinopterygii</taxon>
        <taxon>Neopterygii</taxon>
        <taxon>Teleostei</taxon>
        <taxon>Neoteleostei</taxon>
        <taxon>Acanthomorphata</taxon>
        <taxon>Eupercaria</taxon>
        <taxon>Perciformes</taxon>
        <taxon>Cottioidei</taxon>
        <taxon>Cottales</taxon>
        <taxon>Liparidae</taxon>
        <taxon>Liparis</taxon>
    </lineage>
</organism>
<gene>
    <name evidence="2" type="ORF">EYF80_062552</name>
</gene>
<evidence type="ECO:0000313" key="3">
    <source>
        <dbReference type="Proteomes" id="UP000314294"/>
    </source>
</evidence>
<protein>
    <submittedName>
        <fullName evidence="2">Uncharacterized protein</fullName>
    </submittedName>
</protein>
<dbReference type="OrthoDB" id="8931017at2759"/>